<dbReference type="GO" id="GO:0046872">
    <property type="term" value="F:metal ion binding"/>
    <property type="evidence" value="ECO:0007669"/>
    <property type="project" value="UniProtKB-KW"/>
</dbReference>
<feature type="domain" description="4Fe-4S ferredoxin-type" evidence="4">
    <location>
        <begin position="59"/>
        <end position="88"/>
    </location>
</feature>
<dbReference type="PANTHER" id="PTHR43122:SF1">
    <property type="entry name" value="IRON-SULFUR-BINDING PROTEIN"/>
    <property type="match status" value="1"/>
</dbReference>
<dbReference type="GO" id="GO:0051536">
    <property type="term" value="F:iron-sulfur cluster binding"/>
    <property type="evidence" value="ECO:0007669"/>
    <property type="project" value="UniProtKB-KW"/>
</dbReference>
<dbReference type="EMBL" id="VNHO01000015">
    <property type="protein sequence ID" value="TYP53320.1"/>
    <property type="molecule type" value="Genomic_DNA"/>
</dbReference>
<evidence type="ECO:0000256" key="1">
    <source>
        <dbReference type="ARBA" id="ARBA00022723"/>
    </source>
</evidence>
<dbReference type="RefSeq" id="WP_148867306.1">
    <property type="nucleotide sequence ID" value="NZ_VNHO01000015.1"/>
</dbReference>
<comment type="caution">
    <text evidence="5">The sequence shown here is derived from an EMBL/GenBank/DDBJ whole genome shotgun (WGS) entry which is preliminary data.</text>
</comment>
<keyword evidence="3" id="KW-0411">Iron-sulfur</keyword>
<dbReference type="Gene3D" id="3.30.70.20">
    <property type="match status" value="1"/>
</dbReference>
<keyword evidence="6" id="KW-1185">Reference proteome</keyword>
<evidence type="ECO:0000256" key="2">
    <source>
        <dbReference type="ARBA" id="ARBA00023004"/>
    </source>
</evidence>
<evidence type="ECO:0000259" key="4">
    <source>
        <dbReference type="PROSITE" id="PS51379"/>
    </source>
</evidence>
<sequence length="165" mass="17874">MLATNGIPTAEELAPRIPPAERLKKGPVAIIECFQKIPCNPCSTACKTGAIEKFEDINDLPSVDLEKCTGCGLCISKCPGLAIFVVDETYSEMEAAVSLPFEFLPLPAEGEEVDVLDRSGKTVGRGKVIRVRNGKYEDRTPVVTVAVPKELSMVVRNIRVGGDRR</sequence>
<dbReference type="Pfam" id="PF00037">
    <property type="entry name" value="Fer4"/>
    <property type="match status" value="1"/>
</dbReference>
<name>A0A5S5APS6_9FIRM</name>
<evidence type="ECO:0000313" key="6">
    <source>
        <dbReference type="Proteomes" id="UP000322294"/>
    </source>
</evidence>
<proteinExistence type="predicted"/>
<dbReference type="OrthoDB" id="9801699at2"/>
<reference evidence="5 6" key="1">
    <citation type="submission" date="2019-07" db="EMBL/GenBank/DDBJ databases">
        <title>Genomic Encyclopedia of Type Strains, Phase I: the one thousand microbial genomes (KMG-I) project.</title>
        <authorList>
            <person name="Kyrpides N."/>
        </authorList>
    </citation>
    <scope>NUCLEOTIDE SEQUENCE [LARGE SCALE GENOMIC DNA]</scope>
    <source>
        <strain evidence="5 6">DSM 16647</strain>
    </source>
</reference>
<keyword evidence="1" id="KW-0479">Metal-binding</keyword>
<keyword evidence="2" id="KW-0408">Iron</keyword>
<gene>
    <name evidence="5" type="ORF">LZ11_01562</name>
</gene>
<dbReference type="SUPFAM" id="SSF54862">
    <property type="entry name" value="4Fe-4S ferredoxins"/>
    <property type="match status" value="1"/>
</dbReference>
<dbReference type="AlphaFoldDB" id="A0A5S5APS6"/>
<dbReference type="PROSITE" id="PS51379">
    <property type="entry name" value="4FE4S_FER_2"/>
    <property type="match status" value="1"/>
</dbReference>
<evidence type="ECO:0000313" key="5">
    <source>
        <dbReference type="EMBL" id="TYP53320.1"/>
    </source>
</evidence>
<dbReference type="PANTHER" id="PTHR43122">
    <property type="entry name" value="FERREDOXIN SUBUNIT OF PYRUVATE:FLAVODOXIN OXIDOREDUCTASE-RELATED"/>
    <property type="match status" value="1"/>
</dbReference>
<accession>A0A5S5APS6</accession>
<protein>
    <submittedName>
        <fullName evidence="5">4Fe-4S binding protein</fullName>
    </submittedName>
</protein>
<dbReference type="Proteomes" id="UP000322294">
    <property type="component" value="Unassembled WGS sequence"/>
</dbReference>
<dbReference type="PROSITE" id="PS00198">
    <property type="entry name" value="4FE4S_FER_1"/>
    <property type="match status" value="1"/>
</dbReference>
<dbReference type="InterPro" id="IPR017896">
    <property type="entry name" value="4Fe4S_Fe-S-bd"/>
</dbReference>
<organism evidence="5 6">
    <name type="scientific">Thermosediminibacter litoriperuensis</name>
    <dbReference type="NCBI Taxonomy" id="291989"/>
    <lineage>
        <taxon>Bacteria</taxon>
        <taxon>Bacillati</taxon>
        <taxon>Bacillota</taxon>
        <taxon>Clostridia</taxon>
        <taxon>Thermosediminibacterales</taxon>
        <taxon>Thermosediminibacteraceae</taxon>
        <taxon>Thermosediminibacter</taxon>
    </lineage>
</organism>
<evidence type="ECO:0000256" key="3">
    <source>
        <dbReference type="ARBA" id="ARBA00023014"/>
    </source>
</evidence>
<dbReference type="InterPro" id="IPR017900">
    <property type="entry name" value="4Fe4S_Fe_S_CS"/>
</dbReference>